<name>A0ABR4B823_9LECA</name>
<dbReference type="Gene3D" id="1.50.10.20">
    <property type="match status" value="1"/>
</dbReference>
<dbReference type="Pfam" id="PF13243">
    <property type="entry name" value="SQHop_cyclase_C"/>
    <property type="match status" value="1"/>
</dbReference>
<dbReference type="EMBL" id="JBHFEH010000017">
    <property type="protein sequence ID" value="KAL2054012.1"/>
    <property type="molecule type" value="Genomic_DNA"/>
</dbReference>
<comment type="caution">
    <text evidence="2">The sequence shown here is derived from an EMBL/GenBank/DDBJ whole genome shotgun (WGS) entry which is preliminary data.</text>
</comment>
<dbReference type="SUPFAM" id="SSF48239">
    <property type="entry name" value="Terpenoid cyclases/Protein prenyltransferases"/>
    <property type="match status" value="1"/>
</dbReference>
<dbReference type="InterPro" id="IPR008930">
    <property type="entry name" value="Terpenoid_cyclase/PrenylTrfase"/>
</dbReference>
<evidence type="ECO:0000313" key="3">
    <source>
        <dbReference type="Proteomes" id="UP001590951"/>
    </source>
</evidence>
<evidence type="ECO:0000313" key="2">
    <source>
        <dbReference type="EMBL" id="KAL2054012.1"/>
    </source>
</evidence>
<reference evidence="2 3" key="1">
    <citation type="submission" date="2024-09" db="EMBL/GenBank/DDBJ databases">
        <title>Rethinking Asexuality: The Enigmatic Case of Functional Sexual Genes in Lepraria (Stereocaulaceae).</title>
        <authorList>
            <person name="Doellman M."/>
            <person name="Sun Y."/>
            <person name="Barcenas-Pena A."/>
            <person name="Lumbsch H.T."/>
            <person name="Grewe F."/>
        </authorList>
    </citation>
    <scope>NUCLEOTIDE SEQUENCE [LARGE SCALE GENOMIC DNA]</scope>
    <source>
        <strain evidence="2 3">Grewe 0041</strain>
    </source>
</reference>
<proteinExistence type="predicted"/>
<sequence length="88" mass="9997">MDDLIITRVIEAMERFTVKDKHGKRCQSYVPPVLDTALMTITLRDSGLFPGGKRLQRVVAWIKALQHTEAKGDWLIYQPILAPGGWSF</sequence>
<dbReference type="Proteomes" id="UP001590951">
    <property type="component" value="Unassembled WGS sequence"/>
</dbReference>
<organism evidence="2 3">
    <name type="scientific">Lepraria finkii</name>
    <dbReference type="NCBI Taxonomy" id="1340010"/>
    <lineage>
        <taxon>Eukaryota</taxon>
        <taxon>Fungi</taxon>
        <taxon>Dikarya</taxon>
        <taxon>Ascomycota</taxon>
        <taxon>Pezizomycotina</taxon>
        <taxon>Lecanoromycetes</taxon>
        <taxon>OSLEUM clade</taxon>
        <taxon>Lecanoromycetidae</taxon>
        <taxon>Lecanorales</taxon>
        <taxon>Lecanorineae</taxon>
        <taxon>Stereocaulaceae</taxon>
        <taxon>Lepraria</taxon>
    </lineage>
</organism>
<accession>A0ABR4B823</accession>
<gene>
    <name evidence="2" type="ORF">ABVK25_005551</name>
</gene>
<evidence type="ECO:0000259" key="1">
    <source>
        <dbReference type="Pfam" id="PF13243"/>
    </source>
</evidence>
<feature type="domain" description="Squalene cyclase C-terminal" evidence="1">
    <location>
        <begin position="30"/>
        <end position="88"/>
    </location>
</feature>
<protein>
    <recommendedName>
        <fullName evidence="1">Squalene cyclase C-terminal domain-containing protein</fullName>
    </recommendedName>
</protein>
<dbReference type="InterPro" id="IPR032696">
    <property type="entry name" value="SQ_cyclase_C"/>
</dbReference>
<keyword evidence="3" id="KW-1185">Reference proteome</keyword>